<evidence type="ECO:0000256" key="1">
    <source>
        <dbReference type="SAM" id="Phobius"/>
    </source>
</evidence>
<keyword evidence="3" id="KW-1185">Reference proteome</keyword>
<feature type="transmembrane region" description="Helical" evidence="1">
    <location>
        <begin position="148"/>
        <end position="170"/>
    </location>
</feature>
<dbReference type="RefSeq" id="WP_244674190.1">
    <property type="nucleotide sequence ID" value="NZ_CP095046.1"/>
</dbReference>
<keyword evidence="1" id="KW-1133">Transmembrane helix</keyword>
<keyword evidence="1" id="KW-0812">Transmembrane</keyword>
<feature type="transmembrane region" description="Helical" evidence="1">
    <location>
        <begin position="258"/>
        <end position="277"/>
    </location>
</feature>
<accession>A0A8T9Q1J4</accession>
<feature type="transmembrane region" description="Helical" evidence="1">
    <location>
        <begin position="109"/>
        <end position="128"/>
    </location>
</feature>
<sequence length="279" mass="31111">MSVPVLAVNYSPSTKIKITALNSTIIYVLTYMLAQGLYQLATVLMALRLSIPGVWYVSSIKFTIADPEWWRSGVLAVYGIGPAVCTVAGVVAALWFWNRARLKRGTLKLALFWFTLHCCNLVLGALVADTFEENWAWYIPSWLFMAGNGINITLAVIAGIMQVVFGYFAAIGFLQSHDSITLMRYENRRQLILMCLVLPWVGGCLFLALLKLTVLSDNELWHFLAMGLLIVPIAIKSAQDLFEFTVPEPRKTRLATDLLLLTGGLCLGWWLVLRAGLSF</sequence>
<feature type="transmembrane region" description="Helical" evidence="1">
    <location>
        <begin position="75"/>
        <end position="97"/>
    </location>
</feature>
<dbReference type="KEGG" id="hcu:MUN79_19025"/>
<dbReference type="AlphaFoldDB" id="A0A8T9Q1J4"/>
<dbReference type="Proteomes" id="UP000831796">
    <property type="component" value="Chromosome"/>
</dbReference>
<evidence type="ECO:0000313" key="2">
    <source>
        <dbReference type="EMBL" id="UOQ70772.1"/>
    </source>
</evidence>
<protein>
    <submittedName>
        <fullName evidence="2">Uncharacterized protein</fullName>
    </submittedName>
</protein>
<gene>
    <name evidence="2" type="ORF">MUN79_19025</name>
</gene>
<feature type="transmembrane region" description="Helical" evidence="1">
    <location>
        <begin position="25"/>
        <end position="47"/>
    </location>
</feature>
<reference evidence="2" key="1">
    <citation type="submission" date="2022-04" db="EMBL/GenBank/DDBJ databases">
        <title>Hymenobacter sp. isolated from the air.</title>
        <authorList>
            <person name="Won M."/>
            <person name="Lee C.-M."/>
            <person name="Woen H.-Y."/>
            <person name="Kwon S.-W."/>
        </authorList>
    </citation>
    <scope>NUCLEOTIDE SEQUENCE</scope>
    <source>
        <strain evidence="2">5116S-3</strain>
    </source>
</reference>
<evidence type="ECO:0000313" key="3">
    <source>
        <dbReference type="Proteomes" id="UP000831796"/>
    </source>
</evidence>
<name>A0A8T9Q1J4_9BACT</name>
<feature type="transmembrane region" description="Helical" evidence="1">
    <location>
        <begin position="220"/>
        <end position="238"/>
    </location>
</feature>
<organism evidence="2 3">
    <name type="scientific">Hymenobacter cellulosilyticus</name>
    <dbReference type="NCBI Taxonomy" id="2932248"/>
    <lineage>
        <taxon>Bacteria</taxon>
        <taxon>Pseudomonadati</taxon>
        <taxon>Bacteroidota</taxon>
        <taxon>Cytophagia</taxon>
        <taxon>Cytophagales</taxon>
        <taxon>Hymenobacteraceae</taxon>
        <taxon>Hymenobacter</taxon>
    </lineage>
</organism>
<feature type="transmembrane region" description="Helical" evidence="1">
    <location>
        <begin position="191"/>
        <end position="214"/>
    </location>
</feature>
<dbReference type="EMBL" id="CP095046">
    <property type="protein sequence ID" value="UOQ70772.1"/>
    <property type="molecule type" value="Genomic_DNA"/>
</dbReference>
<proteinExistence type="predicted"/>
<keyword evidence="1" id="KW-0472">Membrane</keyword>